<protein>
    <submittedName>
        <fullName evidence="6">LysR family transcriptional regulator</fullName>
    </submittedName>
</protein>
<dbReference type="Proteomes" id="UP000028091">
    <property type="component" value="Unassembled WGS sequence"/>
</dbReference>
<comment type="caution">
    <text evidence="6">The sequence shown here is derived from an EMBL/GenBank/DDBJ whole genome shotgun (WGS) entry which is preliminary data.</text>
</comment>
<dbReference type="SUPFAM" id="SSF53850">
    <property type="entry name" value="Periplasmic binding protein-like II"/>
    <property type="match status" value="1"/>
</dbReference>
<dbReference type="eggNOG" id="COG0583">
    <property type="taxonomic scope" value="Bacteria"/>
</dbReference>
<dbReference type="GO" id="GO:0003700">
    <property type="term" value="F:DNA-binding transcription factor activity"/>
    <property type="evidence" value="ECO:0007669"/>
    <property type="project" value="InterPro"/>
</dbReference>
<dbReference type="InterPro" id="IPR036390">
    <property type="entry name" value="WH_DNA-bd_sf"/>
</dbReference>
<dbReference type="InterPro" id="IPR036388">
    <property type="entry name" value="WH-like_DNA-bd_sf"/>
</dbReference>
<sequence length="286" mass="33585">MDEKDWRFLKVLYEEKNITKAAEKLFVSQPALSYRLKQLEEEFDMKLFFKRKRGIEFTSEGEYLAEYANDMLKQLQQTKDGMLNMQEKVKGTIRLGVSSNFAQYKLPEILREFSKQYPHVQFMVNTGWSTKVMDLLGTSSVHLGILRGDYDWNGERFLLDKERLCIISKSEIQLKDLPKLPLIDYHTDSSLKRLINRWWQETFSMPPLVTMETDRQDTSKEMVKHGLGYAIVPEICLRPSDELFVKGLSYKDGQPVLRDTWLMYQPDSLHLSVVKAFIEFLRSQQG</sequence>
<dbReference type="OrthoDB" id="107670at2"/>
<evidence type="ECO:0000256" key="3">
    <source>
        <dbReference type="ARBA" id="ARBA00023125"/>
    </source>
</evidence>
<proteinExistence type="inferred from homology"/>
<keyword evidence="3" id="KW-0238">DNA-binding</keyword>
<dbReference type="PANTHER" id="PTHR30126">
    <property type="entry name" value="HTH-TYPE TRANSCRIPTIONAL REGULATOR"/>
    <property type="match status" value="1"/>
</dbReference>
<evidence type="ECO:0000259" key="5">
    <source>
        <dbReference type="PROSITE" id="PS50931"/>
    </source>
</evidence>
<dbReference type="GO" id="GO:0000976">
    <property type="term" value="F:transcription cis-regulatory region binding"/>
    <property type="evidence" value="ECO:0007669"/>
    <property type="project" value="TreeGrafter"/>
</dbReference>
<feature type="domain" description="HTH lysR-type" evidence="5">
    <location>
        <begin position="1"/>
        <end position="58"/>
    </location>
</feature>
<keyword evidence="7" id="KW-1185">Reference proteome</keyword>
<dbReference type="Pfam" id="PF03466">
    <property type="entry name" value="LysR_substrate"/>
    <property type="match status" value="1"/>
</dbReference>
<dbReference type="PRINTS" id="PR00039">
    <property type="entry name" value="HTHLYSR"/>
</dbReference>
<dbReference type="CDD" id="cd05466">
    <property type="entry name" value="PBP2_LTTR_substrate"/>
    <property type="match status" value="1"/>
</dbReference>
<evidence type="ECO:0000256" key="2">
    <source>
        <dbReference type="ARBA" id="ARBA00023015"/>
    </source>
</evidence>
<dbReference type="InterPro" id="IPR000847">
    <property type="entry name" value="LysR_HTH_N"/>
</dbReference>
<dbReference type="Gene3D" id="1.10.10.10">
    <property type="entry name" value="Winged helix-like DNA-binding domain superfamily/Winged helix DNA-binding domain"/>
    <property type="match status" value="1"/>
</dbReference>
<dbReference type="EMBL" id="JOTP01000008">
    <property type="protein sequence ID" value="KEP26605.1"/>
    <property type="molecule type" value="Genomic_DNA"/>
</dbReference>
<dbReference type="SUPFAM" id="SSF46785">
    <property type="entry name" value="Winged helix' DNA-binding domain"/>
    <property type="match status" value="1"/>
</dbReference>
<dbReference type="PANTHER" id="PTHR30126:SF78">
    <property type="entry name" value="HTH LYSR-TYPE DOMAIN-CONTAINING PROTEIN"/>
    <property type="match status" value="1"/>
</dbReference>
<keyword evidence="4" id="KW-0804">Transcription</keyword>
<comment type="similarity">
    <text evidence="1">Belongs to the LysR transcriptional regulatory family.</text>
</comment>
<dbReference type="RefSeq" id="WP_034320832.1">
    <property type="nucleotide sequence ID" value="NZ_JOTP01000008.1"/>
</dbReference>
<gene>
    <name evidence="6" type="ORF">BA70_18675</name>
</gene>
<reference evidence="6 7" key="1">
    <citation type="submission" date="2012-09" db="EMBL/GenBank/DDBJ databases">
        <title>Genome Sequence of Bacillus sp. DW5-4.</title>
        <authorList>
            <person name="Lai Q."/>
            <person name="Liu Y."/>
            <person name="Shao Z."/>
        </authorList>
    </citation>
    <scope>NUCLEOTIDE SEQUENCE [LARGE SCALE GENOMIC DNA]</scope>
    <source>
        <strain evidence="6 7">DW5-4</strain>
    </source>
</reference>
<dbReference type="Gene3D" id="3.40.190.290">
    <property type="match status" value="1"/>
</dbReference>
<evidence type="ECO:0000256" key="1">
    <source>
        <dbReference type="ARBA" id="ARBA00009437"/>
    </source>
</evidence>
<dbReference type="AlphaFoldDB" id="A0A081LBH9"/>
<evidence type="ECO:0000256" key="4">
    <source>
        <dbReference type="ARBA" id="ARBA00023163"/>
    </source>
</evidence>
<keyword evidence="2" id="KW-0805">Transcription regulation</keyword>
<organism evidence="6 7">
    <name type="scientific">Bacillus zhangzhouensis</name>
    <dbReference type="NCBI Taxonomy" id="1178540"/>
    <lineage>
        <taxon>Bacteria</taxon>
        <taxon>Bacillati</taxon>
        <taxon>Bacillota</taxon>
        <taxon>Bacilli</taxon>
        <taxon>Bacillales</taxon>
        <taxon>Bacillaceae</taxon>
        <taxon>Bacillus</taxon>
    </lineage>
</organism>
<dbReference type="InterPro" id="IPR005119">
    <property type="entry name" value="LysR_subst-bd"/>
</dbReference>
<evidence type="ECO:0000313" key="6">
    <source>
        <dbReference type="EMBL" id="KEP26605.1"/>
    </source>
</evidence>
<dbReference type="Pfam" id="PF00126">
    <property type="entry name" value="HTH_1"/>
    <property type="match status" value="1"/>
</dbReference>
<name>A0A081LBH9_9BACI</name>
<dbReference type="PROSITE" id="PS50931">
    <property type="entry name" value="HTH_LYSR"/>
    <property type="match status" value="1"/>
</dbReference>
<evidence type="ECO:0000313" key="7">
    <source>
        <dbReference type="Proteomes" id="UP000028091"/>
    </source>
</evidence>
<accession>A0A081LBH9</accession>